<proteinExistence type="predicted"/>
<dbReference type="AlphaFoldDB" id="A0A8H6X948"/>
<feature type="transmembrane region" description="Helical" evidence="1">
    <location>
        <begin position="233"/>
        <end position="252"/>
    </location>
</feature>
<reference evidence="2" key="1">
    <citation type="submission" date="2020-05" db="EMBL/GenBank/DDBJ databases">
        <title>Mycena genomes resolve the evolution of fungal bioluminescence.</title>
        <authorList>
            <person name="Tsai I.J."/>
        </authorList>
    </citation>
    <scope>NUCLEOTIDE SEQUENCE</scope>
    <source>
        <strain evidence="2">160909Yilan</strain>
    </source>
</reference>
<comment type="caution">
    <text evidence="2">The sequence shown here is derived from an EMBL/GenBank/DDBJ whole genome shotgun (WGS) entry which is preliminary data.</text>
</comment>
<protein>
    <submittedName>
        <fullName evidence="2">Uncharacterized protein</fullName>
    </submittedName>
</protein>
<feature type="transmembrane region" description="Helical" evidence="1">
    <location>
        <begin position="159"/>
        <end position="177"/>
    </location>
</feature>
<feature type="transmembrane region" description="Helical" evidence="1">
    <location>
        <begin position="132"/>
        <end position="152"/>
    </location>
</feature>
<keyword evidence="1" id="KW-1133">Transmembrane helix</keyword>
<keyword evidence="3" id="KW-1185">Reference proteome</keyword>
<organism evidence="2 3">
    <name type="scientific">Mycena sanguinolenta</name>
    <dbReference type="NCBI Taxonomy" id="230812"/>
    <lineage>
        <taxon>Eukaryota</taxon>
        <taxon>Fungi</taxon>
        <taxon>Dikarya</taxon>
        <taxon>Basidiomycota</taxon>
        <taxon>Agaricomycotina</taxon>
        <taxon>Agaricomycetes</taxon>
        <taxon>Agaricomycetidae</taxon>
        <taxon>Agaricales</taxon>
        <taxon>Marasmiineae</taxon>
        <taxon>Mycenaceae</taxon>
        <taxon>Mycena</taxon>
    </lineage>
</organism>
<sequence>MIRCLNICLTILCVIVFGPLIIVGMDFILETVANTVAAQKKLRSLITADTLISGFYGPGSWWAWLITLGMTHAHSLVATAEPDEWDYDLVAASGYTITAAIDLTLKARTIEKLGASACESPLLPAMLCAERAVWVGTGSSFFTIATAIYIGGPAHRRRAAIAIIPLLIASIVSWFALGAHRTIFPTNVNLRCRLVDGGMMEPEDIYFTFVDFPASMIDILILNILPDVYTSRIHWLVAAGLTVPLTGIISLVDGGLSWTAFRRALAGAVLFSLHYSGLLCFHGHNHLEHSLGHVLATGLYSRIFAEARIFSINRNVCHGHGPAGGITWRWVYRGISQWKTDSQSRA</sequence>
<evidence type="ECO:0000256" key="1">
    <source>
        <dbReference type="SAM" id="Phobius"/>
    </source>
</evidence>
<feature type="transmembrane region" description="Helical" evidence="1">
    <location>
        <begin position="205"/>
        <end position="226"/>
    </location>
</feature>
<dbReference type="Proteomes" id="UP000623467">
    <property type="component" value="Unassembled WGS sequence"/>
</dbReference>
<dbReference type="EMBL" id="JACAZH010000037">
    <property type="protein sequence ID" value="KAF7336464.1"/>
    <property type="molecule type" value="Genomic_DNA"/>
</dbReference>
<dbReference type="OrthoDB" id="3550824at2759"/>
<keyword evidence="1" id="KW-0472">Membrane</keyword>
<name>A0A8H6X948_9AGAR</name>
<gene>
    <name evidence="2" type="ORF">MSAN_02300600</name>
</gene>
<evidence type="ECO:0000313" key="2">
    <source>
        <dbReference type="EMBL" id="KAF7336464.1"/>
    </source>
</evidence>
<feature type="transmembrane region" description="Helical" evidence="1">
    <location>
        <begin position="7"/>
        <end position="29"/>
    </location>
</feature>
<accession>A0A8H6X948</accession>
<keyword evidence="1" id="KW-0812">Transmembrane</keyword>
<evidence type="ECO:0000313" key="3">
    <source>
        <dbReference type="Proteomes" id="UP000623467"/>
    </source>
</evidence>